<protein>
    <submittedName>
        <fullName evidence="5">Alpha-taxilin</fullName>
    </submittedName>
    <submittedName>
        <fullName evidence="4">Putative Taxilin alpha</fullName>
    </submittedName>
</protein>
<comment type="similarity">
    <text evidence="1">Belongs to the taxilin family.</text>
</comment>
<evidence type="ECO:0000313" key="5">
    <source>
        <dbReference type="EMBL" id="OOQ88390.1"/>
    </source>
</evidence>
<feature type="region of interest" description="Disordered" evidence="3">
    <location>
        <begin position="92"/>
        <end position="114"/>
    </location>
</feature>
<dbReference type="EMBL" id="LJBN01000119">
    <property type="protein sequence ID" value="OOQ88390.1"/>
    <property type="molecule type" value="Genomic_DNA"/>
</dbReference>
<feature type="coiled-coil region" evidence="2">
    <location>
        <begin position="281"/>
        <end position="350"/>
    </location>
</feature>
<organism evidence="4 6">
    <name type="scientific">Penicillium brasilianum</name>
    <dbReference type="NCBI Taxonomy" id="104259"/>
    <lineage>
        <taxon>Eukaryota</taxon>
        <taxon>Fungi</taxon>
        <taxon>Dikarya</taxon>
        <taxon>Ascomycota</taxon>
        <taxon>Pezizomycotina</taxon>
        <taxon>Eurotiomycetes</taxon>
        <taxon>Eurotiomycetidae</taxon>
        <taxon>Eurotiales</taxon>
        <taxon>Aspergillaceae</taxon>
        <taxon>Penicillium</taxon>
    </lineage>
</organism>
<feature type="region of interest" description="Disordered" evidence="3">
    <location>
        <begin position="1"/>
        <end position="21"/>
    </location>
</feature>
<dbReference type="PANTHER" id="PTHR16127:SF13">
    <property type="entry name" value="GH01188P"/>
    <property type="match status" value="1"/>
</dbReference>
<dbReference type="EMBL" id="CDHK01000002">
    <property type="protein sequence ID" value="CEJ55443.1"/>
    <property type="molecule type" value="Genomic_DNA"/>
</dbReference>
<evidence type="ECO:0000313" key="7">
    <source>
        <dbReference type="Proteomes" id="UP000190744"/>
    </source>
</evidence>
<dbReference type="GO" id="GO:0019905">
    <property type="term" value="F:syntaxin binding"/>
    <property type="evidence" value="ECO:0007669"/>
    <property type="project" value="InterPro"/>
</dbReference>
<reference evidence="6" key="2">
    <citation type="journal article" date="2015" name="Genome Announc.">
        <title>Draft genome sequence of the fungus Penicillium brasilianum MG11.</title>
        <authorList>
            <person name="Horn F."/>
            <person name="Linde J."/>
            <person name="Mattern D.J."/>
            <person name="Walther G."/>
            <person name="Guthke R."/>
            <person name="Brakhage A.A."/>
            <person name="Valiante V."/>
        </authorList>
    </citation>
    <scope>NUCLEOTIDE SEQUENCE [LARGE SCALE GENOMIC DNA]</scope>
    <source>
        <strain evidence="6">MG11</strain>
    </source>
</reference>
<dbReference type="InterPro" id="IPR026183">
    <property type="entry name" value="Taxilin_fam"/>
</dbReference>
<proteinExistence type="inferred from homology"/>
<feature type="compositionally biased region" description="Acidic residues" evidence="3">
    <location>
        <begin position="366"/>
        <end position="389"/>
    </location>
</feature>
<feature type="region of interest" description="Disordered" evidence="3">
    <location>
        <begin position="351"/>
        <end position="434"/>
    </location>
</feature>
<reference evidence="5" key="3">
    <citation type="submission" date="2015-09" db="EMBL/GenBank/DDBJ databases">
        <authorList>
            <person name="Jackson K.R."/>
            <person name="Lunt B.L."/>
            <person name="Fisher J.N.B."/>
            <person name="Gardner A.V."/>
            <person name="Bailey M.E."/>
            <person name="Deus L.M."/>
            <person name="Earl A.S."/>
            <person name="Gibby P.D."/>
            <person name="Hartmann K.A."/>
            <person name="Liu J.E."/>
            <person name="Manci A.M."/>
            <person name="Nielsen D.A."/>
            <person name="Solomon M.B."/>
            <person name="Breakwell D.P."/>
            <person name="Burnett S.H."/>
            <person name="Grose J.H."/>
        </authorList>
    </citation>
    <scope>NUCLEOTIDE SEQUENCE [LARGE SCALE GENOMIC DNA]</scope>
    <source>
        <strain evidence="5">LaBioMMi 136</strain>
    </source>
</reference>
<gene>
    <name evidence="5" type="ORF">PEBR_13728</name>
    <name evidence="4" type="ORF">PMG11_01701</name>
</gene>
<evidence type="ECO:0000256" key="3">
    <source>
        <dbReference type="SAM" id="MobiDB-lite"/>
    </source>
</evidence>
<dbReference type="Proteomes" id="UP000042958">
    <property type="component" value="Unassembled WGS sequence"/>
</dbReference>
<evidence type="ECO:0000313" key="4">
    <source>
        <dbReference type="EMBL" id="CEJ55443.1"/>
    </source>
</evidence>
<name>A0A0F7TKD0_PENBI</name>
<keyword evidence="2" id="KW-0175">Coiled coil</keyword>
<evidence type="ECO:0000256" key="2">
    <source>
        <dbReference type="SAM" id="Coils"/>
    </source>
</evidence>
<reference evidence="4" key="1">
    <citation type="submission" date="2014-11" db="EMBL/GenBank/DDBJ databases">
        <authorList>
            <person name="Zhu J."/>
            <person name="Qi W."/>
            <person name="Song R."/>
        </authorList>
    </citation>
    <scope>NUCLEOTIDE SEQUENCE [LARGE SCALE GENOMIC DNA]</scope>
</reference>
<evidence type="ECO:0000256" key="1">
    <source>
        <dbReference type="ARBA" id="ARBA00009550"/>
    </source>
</evidence>
<accession>A0A0F7TKD0</accession>
<evidence type="ECO:0000313" key="6">
    <source>
        <dbReference type="Proteomes" id="UP000042958"/>
    </source>
</evidence>
<feature type="coiled-coil region" evidence="2">
    <location>
        <begin position="211"/>
        <end position="238"/>
    </location>
</feature>
<feature type="compositionally biased region" description="Basic and acidic residues" evidence="3">
    <location>
        <begin position="390"/>
        <end position="400"/>
    </location>
</feature>
<dbReference type="Pfam" id="PF09728">
    <property type="entry name" value="Taxilin"/>
    <property type="match status" value="1"/>
</dbReference>
<keyword evidence="6" id="KW-1185">Reference proteome</keyword>
<dbReference type="STRING" id="104259.A0A0F7TKD0"/>
<dbReference type="PANTHER" id="PTHR16127">
    <property type="entry name" value="TAXILIN"/>
    <property type="match status" value="1"/>
</dbReference>
<dbReference type="OrthoDB" id="425555at2759"/>
<dbReference type="Proteomes" id="UP000190744">
    <property type="component" value="Unassembled WGS sequence"/>
</dbReference>
<dbReference type="AlphaFoldDB" id="A0A0F7TKD0"/>
<sequence length="434" mass="50278">MSTTSIAKKNKGKKVADPNETSKLLAAKISQLEQDAAGEKDQEQEIEREVKKATRDLNQLLNTMESPMTRLETVHKKYTELLADMKKLDRDYSKSKKRADQLQKDQEKGKSELNKTVTMKDKLEKLCRELTKENKKVKDENKKLDDTEKKARLIVNERLDSLLYDIQDVMAAKGNPRNEKVDIDLDEALRAKLKTISEQFDTRELHYKSLLRSKDAEIQSLTAKYEEQRRTADNETARGRALSAQVSTFSHTEAELRSQLNIYVEKFKQVEDTLNNSNELFLTFRKEMEEMSKKTKRLEKENHTLNRKHEQTNRNILEMAEERTRNQEELERWRRKCQHLEALCRRMQAQGRGEGLAEGDDHLDHDDEGTESEYDDDYEDEDDLSEEGDLDGHDHDRDIPRAGGPTERPVFGPPPPPNLLEARATKNAVLNGCH</sequence>
<reference evidence="7" key="4">
    <citation type="submission" date="2015-09" db="EMBL/GenBank/DDBJ databases">
        <authorList>
            <person name="Fill T.P."/>
            <person name="Baretta J.F."/>
            <person name="de Almeida L.G."/>
            <person name="Rocha M."/>
            <person name="de Souza D.H."/>
            <person name="Malavazi I."/>
            <person name="Cerdeira L.T."/>
            <person name="Hong H."/>
            <person name="Samborskyy M."/>
            <person name="de Vasconcelos A.T."/>
            <person name="Leadlay P."/>
            <person name="Rodrigues-Filho E."/>
        </authorList>
    </citation>
    <scope>NUCLEOTIDE SEQUENCE [LARGE SCALE GENOMIC DNA]</scope>
    <source>
        <strain evidence="7">LaBioMMi 136</strain>
    </source>
</reference>